<feature type="region of interest" description="Disordered" evidence="7">
    <location>
        <begin position="93"/>
        <end position="121"/>
    </location>
</feature>
<proteinExistence type="predicted"/>
<dbReference type="PRINTS" id="PR00367">
    <property type="entry name" value="ETHRSPELEMNT"/>
</dbReference>
<evidence type="ECO:0000259" key="8">
    <source>
        <dbReference type="PROSITE" id="PS51032"/>
    </source>
</evidence>
<evidence type="ECO:0000256" key="7">
    <source>
        <dbReference type="SAM" id="MobiDB-lite"/>
    </source>
</evidence>
<protein>
    <recommendedName>
        <fullName evidence="8">AP2/ERF domain-containing protein</fullName>
    </recommendedName>
</protein>
<dbReference type="Pfam" id="PF00847">
    <property type="entry name" value="AP2"/>
    <property type="match status" value="1"/>
</dbReference>
<dbReference type="SUPFAM" id="SSF54171">
    <property type="entry name" value="DNA-binding domain"/>
    <property type="match status" value="1"/>
</dbReference>
<accession>A0A834GQI5</accession>
<dbReference type="InterPro" id="IPR001471">
    <property type="entry name" value="AP2/ERF_dom"/>
</dbReference>
<keyword evidence="2" id="KW-0611">Plant defense</keyword>
<evidence type="ECO:0000256" key="5">
    <source>
        <dbReference type="ARBA" id="ARBA00023163"/>
    </source>
</evidence>
<dbReference type="PROSITE" id="PS51032">
    <property type="entry name" value="AP2_ERF"/>
    <property type="match status" value="1"/>
</dbReference>
<name>A0A834GQI5_RHOSS</name>
<evidence type="ECO:0000256" key="2">
    <source>
        <dbReference type="ARBA" id="ARBA00022821"/>
    </source>
</evidence>
<dbReference type="CDD" id="cd00018">
    <property type="entry name" value="AP2"/>
    <property type="match status" value="1"/>
</dbReference>
<keyword evidence="3" id="KW-0805">Transcription regulation</keyword>
<keyword evidence="10" id="KW-1185">Reference proteome</keyword>
<evidence type="ECO:0000256" key="4">
    <source>
        <dbReference type="ARBA" id="ARBA00023125"/>
    </source>
</evidence>
<dbReference type="GO" id="GO:0006952">
    <property type="term" value="P:defense response"/>
    <property type="evidence" value="ECO:0007669"/>
    <property type="project" value="UniProtKB-KW"/>
</dbReference>
<evidence type="ECO:0000256" key="3">
    <source>
        <dbReference type="ARBA" id="ARBA00023015"/>
    </source>
</evidence>
<dbReference type="FunFam" id="3.30.730.10:FF:000001">
    <property type="entry name" value="Ethylene-responsive transcription factor 2"/>
    <property type="match status" value="1"/>
</dbReference>
<reference evidence="9" key="1">
    <citation type="submission" date="2019-11" db="EMBL/GenBank/DDBJ databases">
        <authorList>
            <person name="Liu Y."/>
            <person name="Hou J."/>
            <person name="Li T.-Q."/>
            <person name="Guan C.-H."/>
            <person name="Wu X."/>
            <person name="Wu H.-Z."/>
            <person name="Ling F."/>
            <person name="Zhang R."/>
            <person name="Shi X.-G."/>
            <person name="Ren J.-P."/>
            <person name="Chen E.-F."/>
            <person name="Sun J.-M."/>
        </authorList>
    </citation>
    <scope>NUCLEOTIDE SEQUENCE</scope>
    <source>
        <strain evidence="9">Adult_tree_wgs_1</strain>
        <tissue evidence="9">Leaves</tissue>
    </source>
</reference>
<dbReference type="PANTHER" id="PTHR31194">
    <property type="entry name" value="SHN SHINE , DNA BINDING / TRANSCRIPTION FACTOR"/>
    <property type="match status" value="1"/>
</dbReference>
<gene>
    <name evidence="9" type="ORF">RHSIM_Rhsim07G0007100</name>
</gene>
<comment type="subcellular location">
    <subcellularLocation>
        <location evidence="1">Nucleus</location>
    </subcellularLocation>
</comment>
<keyword evidence="5" id="KW-0804">Transcription</keyword>
<dbReference type="GO" id="GO:0003700">
    <property type="term" value="F:DNA-binding transcription factor activity"/>
    <property type="evidence" value="ECO:0007669"/>
    <property type="project" value="InterPro"/>
</dbReference>
<dbReference type="Proteomes" id="UP000626092">
    <property type="component" value="Unassembled WGS sequence"/>
</dbReference>
<dbReference type="SMART" id="SM00380">
    <property type="entry name" value="AP2"/>
    <property type="match status" value="1"/>
</dbReference>
<feature type="domain" description="AP2/ERF" evidence="8">
    <location>
        <begin position="119"/>
        <end position="176"/>
    </location>
</feature>
<comment type="caution">
    <text evidence="9">The sequence shown here is derived from an EMBL/GenBank/DDBJ whole genome shotgun (WGS) entry which is preliminary data.</text>
</comment>
<evidence type="ECO:0000313" key="9">
    <source>
        <dbReference type="EMBL" id="KAF7139418.1"/>
    </source>
</evidence>
<sequence>MSVGVFKSVHPLISDLGGEEKRQNILTFPASPPELWLPVEMSVKVQRVVRIYVADGDATESSSDDDKPFRRHNRVKKHVTEIRFEACCENEKNRAVSKKRRPKKGEENTAKKQSENRTKYRGVRRRSWGKYAAEIRDPSQGARVWLGTYATAEEAALVYDKAAIRIRGENAITNFLKSPAPAAEIKVVSVTGGYDYGNLSSPTSVLCFSRKEEETERLKSSGGWRPAESVAEAVSLPDDDCCLPLDECFLNDFFDYRSPVLLEEVIGDVAHPVLGGDLRDFWGGKLHEDVISDVPPQSGTTEGGPVNLEEDFWSCSWNVDDLLI</sequence>
<dbReference type="AlphaFoldDB" id="A0A834GQI5"/>
<dbReference type="InterPro" id="IPR016177">
    <property type="entry name" value="DNA-bd_dom_sf"/>
</dbReference>
<dbReference type="OrthoDB" id="610645at2759"/>
<evidence type="ECO:0000313" key="10">
    <source>
        <dbReference type="Proteomes" id="UP000626092"/>
    </source>
</evidence>
<organism evidence="9 10">
    <name type="scientific">Rhododendron simsii</name>
    <name type="common">Sims's rhododendron</name>
    <dbReference type="NCBI Taxonomy" id="118357"/>
    <lineage>
        <taxon>Eukaryota</taxon>
        <taxon>Viridiplantae</taxon>
        <taxon>Streptophyta</taxon>
        <taxon>Embryophyta</taxon>
        <taxon>Tracheophyta</taxon>
        <taxon>Spermatophyta</taxon>
        <taxon>Magnoliopsida</taxon>
        <taxon>eudicotyledons</taxon>
        <taxon>Gunneridae</taxon>
        <taxon>Pentapetalae</taxon>
        <taxon>asterids</taxon>
        <taxon>Ericales</taxon>
        <taxon>Ericaceae</taxon>
        <taxon>Ericoideae</taxon>
        <taxon>Rhodoreae</taxon>
        <taxon>Rhododendron</taxon>
    </lineage>
</organism>
<evidence type="ECO:0000256" key="6">
    <source>
        <dbReference type="ARBA" id="ARBA00023242"/>
    </source>
</evidence>
<keyword evidence="4" id="KW-0238">DNA-binding</keyword>
<dbReference type="GO" id="GO:0003677">
    <property type="term" value="F:DNA binding"/>
    <property type="evidence" value="ECO:0007669"/>
    <property type="project" value="UniProtKB-KW"/>
</dbReference>
<keyword evidence="6" id="KW-0539">Nucleus</keyword>
<evidence type="ECO:0000256" key="1">
    <source>
        <dbReference type="ARBA" id="ARBA00004123"/>
    </source>
</evidence>
<dbReference type="InterPro" id="IPR050913">
    <property type="entry name" value="AP2/ERF_ERF"/>
</dbReference>
<dbReference type="PANTHER" id="PTHR31194:SF140">
    <property type="entry name" value="ETHYLENE-RESPONSIVE TRANSCRIPTION FACTOR CRF2"/>
    <property type="match status" value="1"/>
</dbReference>
<feature type="compositionally biased region" description="Basic and acidic residues" evidence="7">
    <location>
        <begin position="104"/>
        <end position="118"/>
    </location>
</feature>
<dbReference type="InterPro" id="IPR036955">
    <property type="entry name" value="AP2/ERF_dom_sf"/>
</dbReference>
<dbReference type="Gene3D" id="3.30.730.10">
    <property type="entry name" value="AP2/ERF domain"/>
    <property type="match status" value="1"/>
</dbReference>
<dbReference type="GO" id="GO:0005634">
    <property type="term" value="C:nucleus"/>
    <property type="evidence" value="ECO:0007669"/>
    <property type="project" value="UniProtKB-SubCell"/>
</dbReference>
<dbReference type="EMBL" id="WJXA01000007">
    <property type="protein sequence ID" value="KAF7139418.1"/>
    <property type="molecule type" value="Genomic_DNA"/>
</dbReference>